<protein>
    <submittedName>
        <fullName evidence="1">Uncharacterized protein</fullName>
    </submittedName>
</protein>
<proteinExistence type="predicted"/>
<evidence type="ECO:0000313" key="2">
    <source>
        <dbReference type="Proteomes" id="UP000824533"/>
    </source>
</evidence>
<reference evidence="1 2" key="1">
    <citation type="journal article" date="2021" name="Front. Genet.">
        <title>Chromosome-Level Genome Assembly Reveals Significant Gene Expansion in the Toll and IMD Signaling Pathways of Dendrolimus kikuchii.</title>
        <authorList>
            <person name="Zhou J."/>
            <person name="Wu P."/>
            <person name="Xiong Z."/>
            <person name="Liu N."/>
            <person name="Zhao N."/>
            <person name="Ji M."/>
            <person name="Qiu Y."/>
            <person name="Yang B."/>
        </authorList>
    </citation>
    <scope>NUCLEOTIDE SEQUENCE [LARGE SCALE GENOMIC DNA]</scope>
    <source>
        <strain evidence="1">Ann1</strain>
    </source>
</reference>
<dbReference type="EMBL" id="CM034409">
    <property type="protein sequence ID" value="KAJ0171735.1"/>
    <property type="molecule type" value="Genomic_DNA"/>
</dbReference>
<name>A0ACC1CJI0_9NEOP</name>
<accession>A0ACC1CJI0</accession>
<comment type="caution">
    <text evidence="1">The sequence shown here is derived from an EMBL/GenBank/DDBJ whole genome shotgun (WGS) entry which is preliminary data.</text>
</comment>
<gene>
    <name evidence="1" type="ORF">K1T71_012498</name>
</gene>
<keyword evidence="2" id="KW-1185">Reference proteome</keyword>
<dbReference type="Proteomes" id="UP000824533">
    <property type="component" value="Linkage Group LG23"/>
</dbReference>
<evidence type="ECO:0000313" key="1">
    <source>
        <dbReference type="EMBL" id="KAJ0171735.1"/>
    </source>
</evidence>
<sequence length="199" mass="22508">MEVDTGTAVSCISTEIYERYFRNNPLEKNKIILNFYDGSKIKPVGVIRPAVTYRGLTKRLELFIIEGGTTSLLGRQWLTELNIKIPSFSNCHNVIVPKQIPRDVNNLLCRFKELFSGGLGRFTGGKATLRVRVGAQPVFQRARPLPFALRDRVDAELDAMLRDGIIEPVDCSDWASPLVPQNFTYSNPLITLKYLYINT</sequence>
<organism evidence="1 2">
    <name type="scientific">Dendrolimus kikuchii</name>
    <dbReference type="NCBI Taxonomy" id="765133"/>
    <lineage>
        <taxon>Eukaryota</taxon>
        <taxon>Metazoa</taxon>
        <taxon>Ecdysozoa</taxon>
        <taxon>Arthropoda</taxon>
        <taxon>Hexapoda</taxon>
        <taxon>Insecta</taxon>
        <taxon>Pterygota</taxon>
        <taxon>Neoptera</taxon>
        <taxon>Endopterygota</taxon>
        <taxon>Lepidoptera</taxon>
        <taxon>Glossata</taxon>
        <taxon>Ditrysia</taxon>
        <taxon>Bombycoidea</taxon>
        <taxon>Lasiocampidae</taxon>
        <taxon>Dendrolimus</taxon>
    </lineage>
</organism>